<dbReference type="Proteomes" id="UP000825935">
    <property type="component" value="Chromosome 3"/>
</dbReference>
<dbReference type="OrthoDB" id="1856718at2759"/>
<dbReference type="AlphaFoldDB" id="A0A8T2UXL3"/>
<dbReference type="SUPFAM" id="SSF63380">
    <property type="entry name" value="Riboflavin synthase domain-like"/>
    <property type="match status" value="1"/>
</dbReference>
<gene>
    <name evidence="2" type="ORF">KP509_03G017500</name>
</gene>
<dbReference type="InterPro" id="IPR001433">
    <property type="entry name" value="OxRdtase_FAD/NAD-bd"/>
</dbReference>
<dbReference type="InterPro" id="IPR039261">
    <property type="entry name" value="FNR_nucleotide-bd"/>
</dbReference>
<reference evidence="2" key="1">
    <citation type="submission" date="2021-08" db="EMBL/GenBank/DDBJ databases">
        <title>WGS assembly of Ceratopteris richardii.</title>
        <authorList>
            <person name="Marchant D.B."/>
            <person name="Chen G."/>
            <person name="Jenkins J."/>
            <person name="Shu S."/>
            <person name="Leebens-Mack J."/>
            <person name="Grimwood J."/>
            <person name="Schmutz J."/>
            <person name="Soltis P."/>
            <person name="Soltis D."/>
            <person name="Chen Z.-H."/>
        </authorList>
    </citation>
    <scope>NUCLEOTIDE SEQUENCE</scope>
    <source>
        <strain evidence="2">Whitten #5841</strain>
        <tissue evidence="2">Leaf</tissue>
    </source>
</reference>
<accession>A0A8T2UXL3</accession>
<proteinExistence type="predicted"/>
<sequence>MAWIAIRLARLISCDSAALGNRYPFQQASPILHRCFSSLAVRRDHAHSPFALDATFVEAPLTSIRLEAEQIYSLSLDISSSPAIMKGYTRAGQYVQLRVVGSDSNPVYMSIASPPRTAASGSLEFLVKNSKGRTAGSLCNLKRGDKVEVSPIKGSGFAIERLYPAEDFPTVLLFATGTGISSVRSLIESGFDALKRSDVRLYYGTRNLQEMAYQDKFKEWELSGVKIIPVLSQSNAGWTGEAGYVQSSFLKEKGTMDPIRTGAILSGHRKMEEDVTSYLLVEGVKQEKILKNF</sequence>
<evidence type="ECO:0000313" key="3">
    <source>
        <dbReference type="Proteomes" id="UP000825935"/>
    </source>
</evidence>
<dbReference type="InterPro" id="IPR017927">
    <property type="entry name" value="FAD-bd_FR_type"/>
</dbReference>
<dbReference type="OMA" id="GYVQAHL"/>
<comment type="caution">
    <text evidence="2">The sequence shown here is derived from an EMBL/GenBank/DDBJ whole genome shotgun (WGS) entry which is preliminary data.</text>
</comment>
<dbReference type="PANTHER" id="PTHR47215:SF1">
    <property type="entry name" value="F9L1.8 PROTEIN"/>
    <property type="match status" value="1"/>
</dbReference>
<organism evidence="2 3">
    <name type="scientific">Ceratopteris richardii</name>
    <name type="common">Triangle waterfern</name>
    <dbReference type="NCBI Taxonomy" id="49495"/>
    <lineage>
        <taxon>Eukaryota</taxon>
        <taxon>Viridiplantae</taxon>
        <taxon>Streptophyta</taxon>
        <taxon>Embryophyta</taxon>
        <taxon>Tracheophyta</taxon>
        <taxon>Polypodiopsida</taxon>
        <taxon>Polypodiidae</taxon>
        <taxon>Polypodiales</taxon>
        <taxon>Pteridineae</taxon>
        <taxon>Pteridaceae</taxon>
        <taxon>Parkerioideae</taxon>
        <taxon>Ceratopteris</taxon>
    </lineage>
</organism>
<dbReference type="PANTHER" id="PTHR47215">
    <property type="match status" value="1"/>
</dbReference>
<dbReference type="Pfam" id="PF00175">
    <property type="entry name" value="NAD_binding_1"/>
    <property type="match status" value="1"/>
</dbReference>
<dbReference type="PRINTS" id="PR00410">
    <property type="entry name" value="PHEHYDRXLASE"/>
</dbReference>
<dbReference type="EMBL" id="CM035408">
    <property type="protein sequence ID" value="KAH7440951.1"/>
    <property type="molecule type" value="Genomic_DNA"/>
</dbReference>
<dbReference type="Gene3D" id="3.40.50.80">
    <property type="entry name" value="Nucleotide-binding domain of ferredoxin-NADP reductase (FNR) module"/>
    <property type="match status" value="1"/>
</dbReference>
<dbReference type="InterPro" id="IPR017938">
    <property type="entry name" value="Riboflavin_synthase-like_b-brl"/>
</dbReference>
<dbReference type="PROSITE" id="PS51384">
    <property type="entry name" value="FAD_FR"/>
    <property type="match status" value="1"/>
</dbReference>
<evidence type="ECO:0000313" key="2">
    <source>
        <dbReference type="EMBL" id="KAH7440951.1"/>
    </source>
</evidence>
<dbReference type="SUPFAM" id="SSF52343">
    <property type="entry name" value="Ferredoxin reductase-like, C-terminal NADP-linked domain"/>
    <property type="match status" value="1"/>
</dbReference>
<keyword evidence="3" id="KW-1185">Reference proteome</keyword>
<protein>
    <recommendedName>
        <fullName evidence="1">FAD-binding FR-type domain-containing protein</fullName>
    </recommendedName>
</protein>
<evidence type="ECO:0000259" key="1">
    <source>
        <dbReference type="PROSITE" id="PS51384"/>
    </source>
</evidence>
<feature type="domain" description="FAD-binding FR-type" evidence="1">
    <location>
        <begin position="54"/>
        <end position="159"/>
    </location>
</feature>
<dbReference type="CDD" id="cd00322">
    <property type="entry name" value="FNR_like"/>
    <property type="match status" value="1"/>
</dbReference>
<dbReference type="GO" id="GO:0016491">
    <property type="term" value="F:oxidoreductase activity"/>
    <property type="evidence" value="ECO:0007669"/>
    <property type="project" value="InterPro"/>
</dbReference>
<name>A0A8T2UXL3_CERRI</name>
<dbReference type="Gene3D" id="2.40.30.10">
    <property type="entry name" value="Translation factors"/>
    <property type="match status" value="1"/>
</dbReference>